<sequence length="241" mass="28297">MRNYDLGFISNECIFNHVKDTVALYRTHINLSEFNKNIIDPIKLTFDAKIYGKSLDEIIESECIRQIDKTNTNHIGYFHQNLFRYAGNGWVIPETGFDVINDELHIYAELKNKHNTMNSRAADSVYRHMQNKILHDDKATCMLVEVIATKSRNDKWFYDNLSHEKIRRVSIDKFYGIVFNDELAFFKLCKALPLILDDVVSDMQRGHIRNSVYDELQNLSPDTFKSLYLLAFKTYEGFQNF</sequence>
<dbReference type="Pfam" id="PF09553">
    <property type="entry name" value="RE_Eco47II"/>
    <property type="match status" value="1"/>
</dbReference>
<keyword evidence="1" id="KW-0540">Nuclease</keyword>
<evidence type="ECO:0000313" key="2">
    <source>
        <dbReference type="Proteomes" id="UP000823597"/>
    </source>
</evidence>
<comment type="caution">
    <text evidence="1">The sequence shown here is derived from an EMBL/GenBank/DDBJ whole genome shotgun (WGS) entry which is preliminary data.</text>
</comment>
<dbReference type="EMBL" id="JADIME010000082">
    <property type="protein sequence ID" value="MBO8465888.1"/>
    <property type="molecule type" value="Genomic_DNA"/>
</dbReference>
<keyword evidence="1" id="KW-0255">Endonuclease</keyword>
<name>A0A9D9N9W6_9BACT</name>
<dbReference type="Proteomes" id="UP000823597">
    <property type="component" value="Unassembled WGS sequence"/>
</dbReference>
<gene>
    <name evidence="1" type="ORF">IAB93_07845</name>
</gene>
<dbReference type="GO" id="GO:0003677">
    <property type="term" value="F:DNA binding"/>
    <property type="evidence" value="ECO:0007669"/>
    <property type="project" value="InterPro"/>
</dbReference>
<protein>
    <submittedName>
        <fullName evidence="1">Eco47II family restriction endonuclease</fullName>
    </submittedName>
</protein>
<reference evidence="1" key="2">
    <citation type="journal article" date="2021" name="PeerJ">
        <title>Extensive microbial diversity within the chicken gut microbiome revealed by metagenomics and culture.</title>
        <authorList>
            <person name="Gilroy R."/>
            <person name="Ravi A."/>
            <person name="Getino M."/>
            <person name="Pursley I."/>
            <person name="Horton D.L."/>
            <person name="Alikhan N.F."/>
            <person name="Baker D."/>
            <person name="Gharbi K."/>
            <person name="Hall N."/>
            <person name="Watson M."/>
            <person name="Adriaenssens E.M."/>
            <person name="Foster-Nyarko E."/>
            <person name="Jarju S."/>
            <person name="Secka A."/>
            <person name="Antonio M."/>
            <person name="Oren A."/>
            <person name="Chaudhuri R.R."/>
            <person name="La Ragione R."/>
            <person name="Hildebrand F."/>
            <person name="Pallen M.J."/>
        </authorList>
    </citation>
    <scope>NUCLEOTIDE SEQUENCE</scope>
    <source>
        <strain evidence="1">10037</strain>
    </source>
</reference>
<evidence type="ECO:0000313" key="1">
    <source>
        <dbReference type="EMBL" id="MBO8465888.1"/>
    </source>
</evidence>
<reference evidence="1" key="1">
    <citation type="submission" date="2020-10" db="EMBL/GenBank/DDBJ databases">
        <authorList>
            <person name="Gilroy R."/>
        </authorList>
    </citation>
    <scope>NUCLEOTIDE SEQUENCE</scope>
    <source>
        <strain evidence="1">10037</strain>
    </source>
</reference>
<accession>A0A9D9N9W6</accession>
<dbReference type="GO" id="GO:0009307">
    <property type="term" value="P:DNA restriction-modification system"/>
    <property type="evidence" value="ECO:0007669"/>
    <property type="project" value="InterPro"/>
</dbReference>
<dbReference type="AlphaFoldDB" id="A0A9D9N9W6"/>
<dbReference type="InterPro" id="IPR019057">
    <property type="entry name" value="Restrct_endonuc_II_Eco47II"/>
</dbReference>
<proteinExistence type="predicted"/>
<keyword evidence="1" id="KW-0378">Hydrolase</keyword>
<dbReference type="GO" id="GO:0009036">
    <property type="term" value="F:type II site-specific deoxyribonuclease activity"/>
    <property type="evidence" value="ECO:0007669"/>
    <property type="project" value="InterPro"/>
</dbReference>
<organism evidence="1 2">
    <name type="scientific">Candidatus Merdivivens pullistercoris</name>
    <dbReference type="NCBI Taxonomy" id="2840873"/>
    <lineage>
        <taxon>Bacteria</taxon>
        <taxon>Pseudomonadati</taxon>
        <taxon>Bacteroidota</taxon>
        <taxon>Bacteroidia</taxon>
        <taxon>Bacteroidales</taxon>
        <taxon>Muribaculaceae</taxon>
        <taxon>Muribaculaceae incertae sedis</taxon>
        <taxon>Candidatus Merdivivens</taxon>
    </lineage>
</organism>